<sequence>MELNRRVPGRAYQAVRDPQRLLIEERAEALSAAGYPLPDDDLAMYAEQILQEAKVAARSSQVGSFNENTPLSAREVCQVLREVTWGRCVMTKVGQESWDGIYAGHLTVDVGGWLISTYNNCAELDYCDKCVSPHGRRWSFDSGDRYGTDPVALLSEWEHRTLEQLLRTL</sequence>
<protein>
    <recommendedName>
        <fullName evidence="1">DUF7693 domain-containing protein</fullName>
    </recommendedName>
</protein>
<gene>
    <name evidence="2" type="ORF">PFL603g_05897</name>
</gene>
<dbReference type="EMBL" id="LCYC01000062">
    <property type="protein sequence ID" value="KWV71214.1"/>
    <property type="molecule type" value="Genomic_DNA"/>
</dbReference>
<dbReference type="PATRIC" id="fig|294.195.peg.6281"/>
<evidence type="ECO:0000313" key="2">
    <source>
        <dbReference type="EMBL" id="KWV71214.1"/>
    </source>
</evidence>
<dbReference type="Proteomes" id="UP000063434">
    <property type="component" value="Unassembled WGS sequence"/>
</dbReference>
<organism evidence="2 3">
    <name type="scientific">Pseudomonas fluorescens</name>
    <dbReference type="NCBI Taxonomy" id="294"/>
    <lineage>
        <taxon>Bacteria</taxon>
        <taxon>Pseudomonadati</taxon>
        <taxon>Pseudomonadota</taxon>
        <taxon>Gammaproteobacteria</taxon>
        <taxon>Pseudomonadales</taxon>
        <taxon>Pseudomonadaceae</taxon>
        <taxon>Pseudomonas</taxon>
    </lineage>
</organism>
<dbReference type="Pfam" id="PF24745">
    <property type="entry name" value="DUF7693"/>
    <property type="match status" value="1"/>
</dbReference>
<accession>A0A125QD95</accession>
<dbReference type="InterPro" id="IPR056110">
    <property type="entry name" value="DUF7693"/>
</dbReference>
<evidence type="ECO:0000313" key="3">
    <source>
        <dbReference type="Proteomes" id="UP000063434"/>
    </source>
</evidence>
<comment type="caution">
    <text evidence="2">The sequence shown here is derived from an EMBL/GenBank/DDBJ whole genome shotgun (WGS) entry which is preliminary data.</text>
</comment>
<evidence type="ECO:0000259" key="1">
    <source>
        <dbReference type="Pfam" id="PF24745"/>
    </source>
</evidence>
<name>A0A125QD95_PSEFL</name>
<feature type="domain" description="DUF7693" evidence="1">
    <location>
        <begin position="71"/>
        <end position="167"/>
    </location>
</feature>
<reference evidence="2 3" key="1">
    <citation type="submission" date="2015-05" db="EMBL/GenBank/DDBJ databases">
        <title>A genomic and transcriptomic approach to investigate the blue pigment phenotype in Pseudomonas fluorescens.</title>
        <authorList>
            <person name="Andreani N.A."/>
            <person name="Cardazzo B."/>
        </authorList>
    </citation>
    <scope>NUCLEOTIDE SEQUENCE [LARGE SCALE GENOMIC DNA]</scope>
    <source>
        <strain evidence="2 3">Ps_40</strain>
    </source>
</reference>
<dbReference type="AlphaFoldDB" id="A0A125QD95"/>
<proteinExistence type="predicted"/>